<dbReference type="PANTHER" id="PTHR23179">
    <property type="entry name" value="T-CELL ACTIVATION RHO GTPASE ACTIVATING PROTEIN-RELATED"/>
    <property type="match status" value="1"/>
</dbReference>
<feature type="domain" description="Rho-GAP" evidence="2">
    <location>
        <begin position="75"/>
        <end position="134"/>
    </location>
</feature>
<dbReference type="InterPro" id="IPR000198">
    <property type="entry name" value="RhoGAP_dom"/>
</dbReference>
<dbReference type="SUPFAM" id="SSF48350">
    <property type="entry name" value="GTPase activation domain, GAP"/>
    <property type="match status" value="1"/>
</dbReference>
<dbReference type="InterPro" id="IPR008936">
    <property type="entry name" value="Rho_GTPase_activation_prot"/>
</dbReference>
<keyword evidence="4" id="KW-1185">Reference proteome</keyword>
<name>A0A7J7KJ29_BUGNE</name>
<dbReference type="AlphaFoldDB" id="A0A7J7KJ29"/>
<gene>
    <name evidence="3" type="ORF">EB796_003780</name>
</gene>
<organism evidence="3 4">
    <name type="scientific">Bugula neritina</name>
    <name type="common">Brown bryozoan</name>
    <name type="synonym">Sertularia neritina</name>
    <dbReference type="NCBI Taxonomy" id="10212"/>
    <lineage>
        <taxon>Eukaryota</taxon>
        <taxon>Metazoa</taxon>
        <taxon>Spiralia</taxon>
        <taxon>Lophotrochozoa</taxon>
        <taxon>Bryozoa</taxon>
        <taxon>Gymnolaemata</taxon>
        <taxon>Cheilostomatida</taxon>
        <taxon>Flustrina</taxon>
        <taxon>Buguloidea</taxon>
        <taxon>Bugulidae</taxon>
        <taxon>Bugula</taxon>
    </lineage>
</organism>
<dbReference type="PANTHER" id="PTHR23179:SF27">
    <property type="entry name" value="RHO GTPASE ACTIVATING PROTEIN AT 71E, ISOFORM D"/>
    <property type="match status" value="1"/>
</dbReference>
<proteinExistence type="predicted"/>
<dbReference type="Gene3D" id="1.10.555.10">
    <property type="entry name" value="Rho GTPase activation protein"/>
    <property type="match status" value="1"/>
</dbReference>
<dbReference type="Proteomes" id="UP000593567">
    <property type="component" value="Unassembled WGS sequence"/>
</dbReference>
<protein>
    <recommendedName>
        <fullName evidence="2">Rho-GAP domain-containing protein</fullName>
    </recommendedName>
</protein>
<evidence type="ECO:0000259" key="2">
    <source>
        <dbReference type="Pfam" id="PF00620"/>
    </source>
</evidence>
<sequence>MSSETGILFNRLRTNRIEMTRRPRSRSLTTMPNLREIAVDSSLVMLAFLNTNNEQHNRIQFGEPLNSTFKDDRIPQPLLNLLCYMNEEGVDIPDVFRRPGNAAEQKKLIKKLTEGKPVKFEEYNFYTLASVIKRSEWFLSSHRSAGSSPRGVKHRNLTRGYISRKTIEVIPCHQLSNETDSSETSSSSSDIGEDNT</sequence>
<evidence type="ECO:0000313" key="4">
    <source>
        <dbReference type="Proteomes" id="UP000593567"/>
    </source>
</evidence>
<dbReference type="GO" id="GO:0007165">
    <property type="term" value="P:signal transduction"/>
    <property type="evidence" value="ECO:0007669"/>
    <property type="project" value="InterPro"/>
</dbReference>
<accession>A0A7J7KJ29</accession>
<evidence type="ECO:0000313" key="3">
    <source>
        <dbReference type="EMBL" id="KAF6037931.1"/>
    </source>
</evidence>
<reference evidence="3" key="1">
    <citation type="submission" date="2020-06" db="EMBL/GenBank/DDBJ databases">
        <title>Draft genome of Bugula neritina, a colonial animal packing powerful symbionts and potential medicines.</title>
        <authorList>
            <person name="Rayko M."/>
        </authorList>
    </citation>
    <scope>NUCLEOTIDE SEQUENCE [LARGE SCALE GENOMIC DNA]</scope>
    <source>
        <strain evidence="3">Kwan_BN1</strain>
    </source>
</reference>
<dbReference type="OrthoDB" id="9994905at2759"/>
<dbReference type="Pfam" id="PF00620">
    <property type="entry name" value="RhoGAP"/>
    <property type="match status" value="1"/>
</dbReference>
<comment type="caution">
    <text evidence="3">The sequence shown here is derived from an EMBL/GenBank/DDBJ whole genome shotgun (WGS) entry which is preliminary data.</text>
</comment>
<evidence type="ECO:0000256" key="1">
    <source>
        <dbReference type="SAM" id="MobiDB-lite"/>
    </source>
</evidence>
<dbReference type="EMBL" id="VXIV02000495">
    <property type="protein sequence ID" value="KAF6037931.1"/>
    <property type="molecule type" value="Genomic_DNA"/>
</dbReference>
<dbReference type="GO" id="GO:0005096">
    <property type="term" value="F:GTPase activator activity"/>
    <property type="evidence" value="ECO:0007669"/>
    <property type="project" value="TreeGrafter"/>
</dbReference>
<feature type="compositionally biased region" description="Low complexity" evidence="1">
    <location>
        <begin position="178"/>
        <end position="190"/>
    </location>
</feature>
<feature type="region of interest" description="Disordered" evidence="1">
    <location>
        <begin position="173"/>
        <end position="196"/>
    </location>
</feature>